<dbReference type="PANTHER" id="PTHR21077">
    <property type="entry name" value="EME1 PROTEIN"/>
    <property type="match status" value="1"/>
</dbReference>
<keyword evidence="11" id="KW-0234">DNA repair</keyword>
<feature type="compositionally biased region" description="Basic and acidic residues" evidence="15">
    <location>
        <begin position="56"/>
        <end position="67"/>
    </location>
</feature>
<evidence type="ECO:0000256" key="10">
    <source>
        <dbReference type="ARBA" id="ARBA00023172"/>
    </source>
</evidence>
<evidence type="ECO:0000256" key="5">
    <source>
        <dbReference type="ARBA" id="ARBA00022723"/>
    </source>
</evidence>
<keyword evidence="5" id="KW-0479">Metal-binding</keyword>
<proteinExistence type="inferred from homology"/>
<keyword evidence="4" id="KW-0540">Nuclease</keyword>
<dbReference type="InterPro" id="IPR033310">
    <property type="entry name" value="Mms4/EME1/EME2"/>
</dbReference>
<keyword evidence="8" id="KW-0378">Hydrolase</keyword>
<dbReference type="GO" id="GO:0031297">
    <property type="term" value="P:replication fork processing"/>
    <property type="evidence" value="ECO:0007669"/>
    <property type="project" value="TreeGrafter"/>
</dbReference>
<dbReference type="Proteomes" id="UP000827092">
    <property type="component" value="Unassembled WGS sequence"/>
</dbReference>
<dbReference type="InterPro" id="IPR042530">
    <property type="entry name" value="EME1/EME2_C"/>
</dbReference>
<keyword evidence="7" id="KW-0227">DNA damage</keyword>
<evidence type="ECO:0000256" key="4">
    <source>
        <dbReference type="ARBA" id="ARBA00022722"/>
    </source>
</evidence>
<keyword evidence="13" id="KW-0469">Meiosis</keyword>
<dbReference type="FunFam" id="1.10.150.670:FF:000002">
    <property type="entry name" value="Crossover junction endonuclease EME1"/>
    <property type="match status" value="1"/>
</dbReference>
<dbReference type="GO" id="GO:0005634">
    <property type="term" value="C:nucleus"/>
    <property type="evidence" value="ECO:0007669"/>
    <property type="project" value="UniProtKB-SubCell"/>
</dbReference>
<dbReference type="GO" id="GO:0008821">
    <property type="term" value="F:crossover junction DNA endonuclease activity"/>
    <property type="evidence" value="ECO:0007669"/>
    <property type="project" value="TreeGrafter"/>
</dbReference>
<evidence type="ECO:0000256" key="8">
    <source>
        <dbReference type="ARBA" id="ARBA00022801"/>
    </source>
</evidence>
<dbReference type="Gene3D" id="1.10.150.670">
    <property type="entry name" value="Crossover junction endonuclease EME1, DNA-binding domain"/>
    <property type="match status" value="1"/>
</dbReference>
<dbReference type="AlphaFoldDB" id="A0AAV6V6G1"/>
<evidence type="ECO:0000256" key="11">
    <source>
        <dbReference type="ARBA" id="ARBA00023204"/>
    </source>
</evidence>
<evidence type="ECO:0000256" key="2">
    <source>
        <dbReference type="ARBA" id="ARBA00004123"/>
    </source>
</evidence>
<name>A0AAV6V6G1_9ARAC</name>
<evidence type="ECO:0008006" key="18">
    <source>
        <dbReference type="Google" id="ProtNLM"/>
    </source>
</evidence>
<dbReference type="PANTHER" id="PTHR21077:SF5">
    <property type="entry name" value="CROSSOVER JUNCTION ENDONUCLEASE MMS4"/>
    <property type="match status" value="1"/>
</dbReference>
<sequence>MDGQTKVIDLTLSDNDDSDVEMLSLQERILRMEKGANSYKKLKTMPQVKQQEYSPELEKNDCCKKDDSDSELELPSLQNLIGVQHKCLSPVKERSKEKFIISPEASEEYSQEFLSLESNAVQLSEHLLASEEELEILAPAPCYYEMTKPKQSPESNTIQQSENLLESEEELDLLVSAPKRAKKTKSKQDVDLSKELAKQEKLRLREEKKREKDLEKALKASEKELQKSKKPDECLKNMKIIIDQNIIFENESEDIYISLDGADLKYNIEENPLSMSVIWCRTLVDVTVENSQVLKLEREELENTLVLVINNENFIRMVNASTQKLKGKSDDQVSLVDHISNIKSMFPAMDITCVVIGLDKYQRSIKENDRCSLELKKISKQVSKAAIEEATTEVQIQAFINFHYFSNMKEFGEMLARFSKAIAEAPQRREKHQQKSLAFSWYADADSSCPVKLGKDGEGSVKLWQQQIKQFNSVGSEVAEAIVSKYPTLQSLVQAYNRCSSSQQAEKLLQDIVVRRNYGPLGTQRRIGPELSYKIYLFYTSRDGDQILQR</sequence>
<evidence type="ECO:0000256" key="3">
    <source>
        <dbReference type="ARBA" id="ARBA00005313"/>
    </source>
</evidence>
<keyword evidence="12" id="KW-0539">Nucleus</keyword>
<gene>
    <name evidence="16" type="ORF">JTE90_002150</name>
</gene>
<keyword evidence="6" id="KW-0255">Endonuclease</keyword>
<dbReference type="InterPro" id="IPR047524">
    <property type="entry name" value="XPF_nuclease_EME1_plant/arthr"/>
</dbReference>
<comment type="cofactor">
    <cofactor evidence="1">
        <name>Mg(2+)</name>
        <dbReference type="ChEBI" id="CHEBI:18420"/>
    </cofactor>
</comment>
<dbReference type="Pfam" id="PF21292">
    <property type="entry name" value="EME1-MUS81_C"/>
    <property type="match status" value="1"/>
</dbReference>
<evidence type="ECO:0000313" key="16">
    <source>
        <dbReference type="EMBL" id="KAG8192330.1"/>
    </source>
</evidence>
<evidence type="ECO:0000256" key="14">
    <source>
        <dbReference type="SAM" id="Coils"/>
    </source>
</evidence>
<organism evidence="16 17">
    <name type="scientific">Oedothorax gibbosus</name>
    <dbReference type="NCBI Taxonomy" id="931172"/>
    <lineage>
        <taxon>Eukaryota</taxon>
        <taxon>Metazoa</taxon>
        <taxon>Ecdysozoa</taxon>
        <taxon>Arthropoda</taxon>
        <taxon>Chelicerata</taxon>
        <taxon>Arachnida</taxon>
        <taxon>Araneae</taxon>
        <taxon>Araneomorphae</taxon>
        <taxon>Entelegynae</taxon>
        <taxon>Araneoidea</taxon>
        <taxon>Linyphiidae</taxon>
        <taxon>Erigoninae</taxon>
        <taxon>Oedothorax</taxon>
    </lineage>
</organism>
<dbReference type="GO" id="GO:0048476">
    <property type="term" value="C:Holliday junction resolvase complex"/>
    <property type="evidence" value="ECO:0007669"/>
    <property type="project" value="InterPro"/>
</dbReference>
<evidence type="ECO:0000256" key="15">
    <source>
        <dbReference type="SAM" id="MobiDB-lite"/>
    </source>
</evidence>
<dbReference type="GO" id="GO:0006302">
    <property type="term" value="P:double-strand break repair"/>
    <property type="evidence" value="ECO:0007669"/>
    <property type="project" value="TreeGrafter"/>
</dbReference>
<comment type="caution">
    <text evidence="16">The sequence shown here is derived from an EMBL/GenBank/DDBJ whole genome shotgun (WGS) entry which is preliminary data.</text>
</comment>
<evidence type="ECO:0000256" key="6">
    <source>
        <dbReference type="ARBA" id="ARBA00022759"/>
    </source>
</evidence>
<feature type="coiled-coil region" evidence="14">
    <location>
        <begin position="194"/>
        <end position="224"/>
    </location>
</feature>
<protein>
    <recommendedName>
        <fullName evidence="18">Crossover junction endonuclease EME1</fullName>
    </recommendedName>
</protein>
<evidence type="ECO:0000256" key="9">
    <source>
        <dbReference type="ARBA" id="ARBA00022842"/>
    </source>
</evidence>
<evidence type="ECO:0000256" key="7">
    <source>
        <dbReference type="ARBA" id="ARBA00022763"/>
    </source>
</evidence>
<evidence type="ECO:0000313" key="17">
    <source>
        <dbReference type="Proteomes" id="UP000827092"/>
    </source>
</evidence>
<dbReference type="GO" id="GO:0031573">
    <property type="term" value="P:mitotic intra-S DNA damage checkpoint signaling"/>
    <property type="evidence" value="ECO:0007669"/>
    <property type="project" value="TreeGrafter"/>
</dbReference>
<evidence type="ECO:0000256" key="1">
    <source>
        <dbReference type="ARBA" id="ARBA00001946"/>
    </source>
</evidence>
<dbReference type="GO" id="GO:0000712">
    <property type="term" value="P:resolution of meiotic recombination intermediates"/>
    <property type="evidence" value="ECO:0007669"/>
    <property type="project" value="TreeGrafter"/>
</dbReference>
<evidence type="ECO:0000256" key="13">
    <source>
        <dbReference type="ARBA" id="ARBA00023254"/>
    </source>
</evidence>
<keyword evidence="9" id="KW-0460">Magnesium</keyword>
<feature type="region of interest" description="Disordered" evidence="15">
    <location>
        <begin position="46"/>
        <end position="68"/>
    </location>
</feature>
<dbReference type="GO" id="GO:0046872">
    <property type="term" value="F:metal ion binding"/>
    <property type="evidence" value="ECO:0007669"/>
    <property type="project" value="UniProtKB-KW"/>
</dbReference>
<keyword evidence="10" id="KW-0233">DNA recombination</keyword>
<comment type="subcellular location">
    <subcellularLocation>
        <location evidence="2">Nucleus</location>
    </subcellularLocation>
</comment>
<reference evidence="16 17" key="1">
    <citation type="journal article" date="2022" name="Nat. Ecol. Evol.">
        <title>A masculinizing supergene underlies an exaggerated male reproductive morph in a spider.</title>
        <authorList>
            <person name="Hendrickx F."/>
            <person name="De Corte Z."/>
            <person name="Sonet G."/>
            <person name="Van Belleghem S.M."/>
            <person name="Kostlbacher S."/>
            <person name="Vangestel C."/>
        </authorList>
    </citation>
    <scope>NUCLEOTIDE SEQUENCE [LARGE SCALE GENOMIC DNA]</scope>
    <source>
        <strain evidence="16">W744_W776</strain>
    </source>
</reference>
<accession>A0AAV6V6G1</accession>
<evidence type="ECO:0000256" key="12">
    <source>
        <dbReference type="ARBA" id="ARBA00023242"/>
    </source>
</evidence>
<keyword evidence="14" id="KW-0175">Coiled coil</keyword>
<comment type="similarity">
    <text evidence="3">Belongs to the EME1/MMS4 family.</text>
</comment>
<keyword evidence="17" id="KW-1185">Reference proteome</keyword>
<dbReference type="Gene3D" id="3.40.50.10130">
    <property type="match status" value="1"/>
</dbReference>
<dbReference type="CDD" id="cd20083">
    <property type="entry name" value="XPF_nuclease_EME"/>
    <property type="match status" value="1"/>
</dbReference>
<dbReference type="EMBL" id="JAFNEN010000141">
    <property type="protein sequence ID" value="KAG8192330.1"/>
    <property type="molecule type" value="Genomic_DNA"/>
</dbReference>